<gene>
    <name evidence="8" type="ORF">KC622_01600</name>
</gene>
<comment type="caution">
    <text evidence="8">The sequence shown here is derived from an EMBL/GenBank/DDBJ whole genome shotgun (WGS) entry which is preliminary data.</text>
</comment>
<sequence>MKYKQKKIVLRKKEFGILEYMMRNKNRPISRSELLDNVWGYESTSSSNTIDVHVSKLRKTLSKNLIQTVHGFGYLIRDKPEEEYKSISNSELEEL</sequence>
<accession>A0A955KWD2</accession>
<dbReference type="AlphaFoldDB" id="A0A955KWD2"/>
<evidence type="ECO:0000256" key="5">
    <source>
        <dbReference type="ARBA" id="ARBA00023163"/>
    </source>
</evidence>
<dbReference type="CDD" id="cd00383">
    <property type="entry name" value="trans_reg_C"/>
    <property type="match status" value="1"/>
</dbReference>
<evidence type="ECO:0000256" key="2">
    <source>
        <dbReference type="ARBA" id="ARBA00023012"/>
    </source>
</evidence>
<evidence type="ECO:0000259" key="7">
    <source>
        <dbReference type="PROSITE" id="PS51755"/>
    </source>
</evidence>
<dbReference type="PANTHER" id="PTHR48111:SF22">
    <property type="entry name" value="REGULATOR OF RPOS"/>
    <property type="match status" value="1"/>
</dbReference>
<dbReference type="SMART" id="SM00862">
    <property type="entry name" value="Trans_reg_C"/>
    <property type="match status" value="1"/>
</dbReference>
<evidence type="ECO:0000256" key="1">
    <source>
        <dbReference type="ARBA" id="ARBA00022553"/>
    </source>
</evidence>
<evidence type="ECO:0000256" key="4">
    <source>
        <dbReference type="ARBA" id="ARBA00023125"/>
    </source>
</evidence>
<dbReference type="InterPro" id="IPR016032">
    <property type="entry name" value="Sig_transdc_resp-reg_C-effctor"/>
</dbReference>
<evidence type="ECO:0000256" key="6">
    <source>
        <dbReference type="PROSITE-ProRule" id="PRU01091"/>
    </source>
</evidence>
<dbReference type="GO" id="GO:0000976">
    <property type="term" value="F:transcription cis-regulatory region binding"/>
    <property type="evidence" value="ECO:0007669"/>
    <property type="project" value="TreeGrafter"/>
</dbReference>
<name>A0A955KWD2_9BACT</name>
<dbReference type="Pfam" id="PF00486">
    <property type="entry name" value="Trans_reg_C"/>
    <property type="match status" value="1"/>
</dbReference>
<dbReference type="InterPro" id="IPR001867">
    <property type="entry name" value="OmpR/PhoB-type_DNA-bd"/>
</dbReference>
<dbReference type="GO" id="GO:0000156">
    <property type="term" value="F:phosphorelay response regulator activity"/>
    <property type="evidence" value="ECO:0007669"/>
    <property type="project" value="TreeGrafter"/>
</dbReference>
<dbReference type="EMBL" id="JAGQLM010000062">
    <property type="protein sequence ID" value="MCA9375005.1"/>
    <property type="molecule type" value="Genomic_DNA"/>
</dbReference>
<feature type="domain" description="OmpR/PhoB-type" evidence="7">
    <location>
        <begin position="1"/>
        <end position="78"/>
    </location>
</feature>
<dbReference type="InterPro" id="IPR036388">
    <property type="entry name" value="WH-like_DNA-bd_sf"/>
</dbReference>
<keyword evidence="2" id="KW-0902">Two-component regulatory system</keyword>
<organism evidence="8 9">
    <name type="scientific">Candidatus Dojkabacteria bacterium</name>
    <dbReference type="NCBI Taxonomy" id="2099670"/>
    <lineage>
        <taxon>Bacteria</taxon>
        <taxon>Candidatus Dojkabacteria</taxon>
    </lineage>
</organism>
<reference evidence="8" key="1">
    <citation type="submission" date="2020-04" db="EMBL/GenBank/DDBJ databases">
        <authorList>
            <person name="Zhang T."/>
        </authorList>
    </citation>
    <scope>NUCLEOTIDE SEQUENCE</scope>
    <source>
        <strain evidence="8">HKST-UBA16</strain>
    </source>
</reference>
<dbReference type="GO" id="GO:0032993">
    <property type="term" value="C:protein-DNA complex"/>
    <property type="evidence" value="ECO:0007669"/>
    <property type="project" value="TreeGrafter"/>
</dbReference>
<dbReference type="SUPFAM" id="SSF46894">
    <property type="entry name" value="C-terminal effector domain of the bipartite response regulators"/>
    <property type="match status" value="1"/>
</dbReference>
<keyword evidence="4 6" id="KW-0238">DNA-binding</keyword>
<dbReference type="Gene3D" id="1.10.10.10">
    <property type="entry name" value="Winged helix-like DNA-binding domain superfamily/Winged helix DNA-binding domain"/>
    <property type="match status" value="1"/>
</dbReference>
<evidence type="ECO:0000256" key="3">
    <source>
        <dbReference type="ARBA" id="ARBA00023015"/>
    </source>
</evidence>
<keyword evidence="1" id="KW-0597">Phosphoprotein</keyword>
<keyword evidence="5" id="KW-0804">Transcription</keyword>
<dbReference type="Proteomes" id="UP000748332">
    <property type="component" value="Unassembled WGS sequence"/>
</dbReference>
<feature type="DNA-binding region" description="OmpR/PhoB-type" evidence="6">
    <location>
        <begin position="1"/>
        <end position="78"/>
    </location>
</feature>
<reference evidence="8" key="2">
    <citation type="journal article" date="2021" name="Microbiome">
        <title>Successional dynamics and alternative stable states in a saline activated sludge microbial community over 9 years.</title>
        <authorList>
            <person name="Wang Y."/>
            <person name="Ye J."/>
            <person name="Ju F."/>
            <person name="Liu L."/>
            <person name="Boyd J.A."/>
            <person name="Deng Y."/>
            <person name="Parks D.H."/>
            <person name="Jiang X."/>
            <person name="Yin X."/>
            <person name="Woodcroft B.J."/>
            <person name="Tyson G.W."/>
            <person name="Hugenholtz P."/>
            <person name="Polz M.F."/>
            <person name="Zhang T."/>
        </authorList>
    </citation>
    <scope>NUCLEOTIDE SEQUENCE</scope>
    <source>
        <strain evidence="8">HKST-UBA16</strain>
    </source>
</reference>
<keyword evidence="3" id="KW-0805">Transcription regulation</keyword>
<protein>
    <submittedName>
        <fullName evidence="8">Winged helix-turn-helix transcriptional regulator</fullName>
    </submittedName>
</protein>
<dbReference type="InterPro" id="IPR039420">
    <property type="entry name" value="WalR-like"/>
</dbReference>
<dbReference type="PROSITE" id="PS51755">
    <property type="entry name" value="OMPR_PHOB"/>
    <property type="match status" value="1"/>
</dbReference>
<dbReference type="GO" id="GO:0006355">
    <property type="term" value="P:regulation of DNA-templated transcription"/>
    <property type="evidence" value="ECO:0007669"/>
    <property type="project" value="InterPro"/>
</dbReference>
<evidence type="ECO:0000313" key="8">
    <source>
        <dbReference type="EMBL" id="MCA9375005.1"/>
    </source>
</evidence>
<dbReference type="GO" id="GO:0005829">
    <property type="term" value="C:cytosol"/>
    <property type="evidence" value="ECO:0007669"/>
    <property type="project" value="TreeGrafter"/>
</dbReference>
<proteinExistence type="predicted"/>
<evidence type="ECO:0000313" key="9">
    <source>
        <dbReference type="Proteomes" id="UP000748332"/>
    </source>
</evidence>
<dbReference type="PANTHER" id="PTHR48111">
    <property type="entry name" value="REGULATOR OF RPOS"/>
    <property type="match status" value="1"/>
</dbReference>